<dbReference type="InterPro" id="IPR008333">
    <property type="entry name" value="Cbr1-like_FAD-bd_dom"/>
</dbReference>
<keyword evidence="2" id="KW-0285">Flavoprotein</keyword>
<dbReference type="CDD" id="cd06214">
    <property type="entry name" value="PA_degradation_oxidoreductase_like"/>
    <property type="match status" value="1"/>
</dbReference>
<feature type="domain" description="FAD-binding FR-type" evidence="10">
    <location>
        <begin position="9"/>
        <end position="116"/>
    </location>
</feature>
<dbReference type="InterPro" id="IPR006058">
    <property type="entry name" value="2Fe2S_fd_BS"/>
</dbReference>
<feature type="domain" description="2Fe-2S ferredoxin-type" evidence="9">
    <location>
        <begin position="265"/>
        <end position="352"/>
    </location>
</feature>
<dbReference type="SUPFAM" id="SSF54292">
    <property type="entry name" value="2Fe-2S ferredoxin-like"/>
    <property type="match status" value="1"/>
</dbReference>
<dbReference type="PROSITE" id="PS51384">
    <property type="entry name" value="FAD_FR"/>
    <property type="match status" value="1"/>
</dbReference>
<accession>A0ABS9IW60</accession>
<evidence type="ECO:0000256" key="8">
    <source>
        <dbReference type="ARBA" id="ARBA00023014"/>
    </source>
</evidence>
<dbReference type="InterPro" id="IPR001433">
    <property type="entry name" value="OxRdtase_FAD/NAD-bd"/>
</dbReference>
<evidence type="ECO:0000313" key="11">
    <source>
        <dbReference type="EMBL" id="MCF8589793.1"/>
    </source>
</evidence>
<organism evidence="11 12">
    <name type="scientific">Gordonia liuliyuniae</name>
    <dbReference type="NCBI Taxonomy" id="2911517"/>
    <lineage>
        <taxon>Bacteria</taxon>
        <taxon>Bacillati</taxon>
        <taxon>Actinomycetota</taxon>
        <taxon>Actinomycetes</taxon>
        <taxon>Mycobacteriales</taxon>
        <taxon>Gordoniaceae</taxon>
        <taxon>Gordonia</taxon>
    </lineage>
</organism>
<dbReference type="PRINTS" id="PR00410">
    <property type="entry name" value="PHEHYDRXLASE"/>
</dbReference>
<evidence type="ECO:0000256" key="7">
    <source>
        <dbReference type="ARBA" id="ARBA00023004"/>
    </source>
</evidence>
<keyword evidence="5" id="KW-0274">FAD</keyword>
<evidence type="ECO:0000259" key="10">
    <source>
        <dbReference type="PROSITE" id="PS51384"/>
    </source>
</evidence>
<evidence type="ECO:0000256" key="2">
    <source>
        <dbReference type="ARBA" id="ARBA00022630"/>
    </source>
</evidence>
<dbReference type="PANTHER" id="PTHR47354:SF8">
    <property type="entry name" value="1,2-PHENYLACETYL-COA EPOXIDASE, SUBUNIT E"/>
    <property type="match status" value="1"/>
</dbReference>
<dbReference type="PROSITE" id="PS51085">
    <property type="entry name" value="2FE2S_FER_2"/>
    <property type="match status" value="1"/>
</dbReference>
<dbReference type="SUPFAM" id="SSF63380">
    <property type="entry name" value="Riboflavin synthase domain-like"/>
    <property type="match status" value="1"/>
</dbReference>
<keyword evidence="8" id="KW-0411">Iron-sulfur</keyword>
<protein>
    <submittedName>
        <fullName evidence="11">Ferredoxin--NADP reductase</fullName>
    </submittedName>
</protein>
<dbReference type="EMBL" id="JAKKOR010000011">
    <property type="protein sequence ID" value="MCF8589793.1"/>
    <property type="molecule type" value="Genomic_DNA"/>
</dbReference>
<evidence type="ECO:0000256" key="1">
    <source>
        <dbReference type="ARBA" id="ARBA00001974"/>
    </source>
</evidence>
<comment type="caution">
    <text evidence="11">The sequence shown here is derived from an EMBL/GenBank/DDBJ whole genome shotgun (WGS) entry which is preliminary data.</text>
</comment>
<dbReference type="InterPro" id="IPR017938">
    <property type="entry name" value="Riboflavin_synthase-like_b-brl"/>
</dbReference>
<dbReference type="Pfam" id="PF00970">
    <property type="entry name" value="FAD_binding_6"/>
    <property type="match status" value="1"/>
</dbReference>
<comment type="cofactor">
    <cofactor evidence="1">
        <name>FAD</name>
        <dbReference type="ChEBI" id="CHEBI:57692"/>
    </cofactor>
</comment>
<name>A0ABS9IW60_9ACTN</name>
<keyword evidence="6" id="KW-0560">Oxidoreductase</keyword>
<dbReference type="Pfam" id="PF00175">
    <property type="entry name" value="NAD_binding_1"/>
    <property type="match status" value="1"/>
</dbReference>
<dbReference type="InterPro" id="IPR001041">
    <property type="entry name" value="2Fe-2S_ferredoxin-type"/>
</dbReference>
<evidence type="ECO:0000313" key="12">
    <source>
        <dbReference type="Proteomes" id="UP001200110"/>
    </source>
</evidence>
<dbReference type="InterPro" id="IPR001709">
    <property type="entry name" value="Flavoprot_Pyr_Nucl_cyt_Rdtase"/>
</dbReference>
<keyword evidence="12" id="KW-1185">Reference proteome</keyword>
<dbReference type="Pfam" id="PF00111">
    <property type="entry name" value="Fer2"/>
    <property type="match status" value="1"/>
</dbReference>
<keyword evidence="7" id="KW-0408">Iron</keyword>
<dbReference type="InterPro" id="IPR039261">
    <property type="entry name" value="FNR_nucleotide-bd"/>
</dbReference>
<dbReference type="PRINTS" id="PR00371">
    <property type="entry name" value="FPNCR"/>
</dbReference>
<dbReference type="Proteomes" id="UP001200110">
    <property type="component" value="Unassembled WGS sequence"/>
</dbReference>
<keyword evidence="3" id="KW-0001">2Fe-2S</keyword>
<dbReference type="Gene3D" id="2.40.30.10">
    <property type="entry name" value="Translation factors"/>
    <property type="match status" value="1"/>
</dbReference>
<evidence type="ECO:0000256" key="5">
    <source>
        <dbReference type="ARBA" id="ARBA00022827"/>
    </source>
</evidence>
<dbReference type="InterPro" id="IPR050415">
    <property type="entry name" value="MRET"/>
</dbReference>
<evidence type="ECO:0000256" key="4">
    <source>
        <dbReference type="ARBA" id="ARBA00022723"/>
    </source>
</evidence>
<dbReference type="RefSeq" id="WP_236999018.1">
    <property type="nucleotide sequence ID" value="NZ_JAKKOR010000011.1"/>
</dbReference>
<dbReference type="InterPro" id="IPR036010">
    <property type="entry name" value="2Fe-2S_ferredoxin-like_sf"/>
</dbReference>
<evidence type="ECO:0000256" key="6">
    <source>
        <dbReference type="ARBA" id="ARBA00023002"/>
    </source>
</evidence>
<dbReference type="Gene3D" id="3.10.20.30">
    <property type="match status" value="1"/>
</dbReference>
<reference evidence="11 12" key="1">
    <citation type="submission" date="2022-01" db="EMBL/GenBank/DDBJ databases">
        <authorList>
            <person name="Huang Y."/>
        </authorList>
    </citation>
    <scope>NUCLEOTIDE SEQUENCE [LARGE SCALE GENOMIC DNA]</scope>
    <source>
        <strain evidence="11 12">HY366</strain>
    </source>
</reference>
<dbReference type="InterPro" id="IPR017927">
    <property type="entry name" value="FAD-bd_FR_type"/>
</dbReference>
<evidence type="ECO:0000256" key="3">
    <source>
        <dbReference type="ARBA" id="ARBA00022714"/>
    </source>
</evidence>
<dbReference type="SUPFAM" id="SSF52343">
    <property type="entry name" value="Ferredoxin reductase-like, C-terminal NADP-linked domain"/>
    <property type="match status" value="1"/>
</dbReference>
<proteinExistence type="predicted"/>
<evidence type="ECO:0000259" key="9">
    <source>
        <dbReference type="PROSITE" id="PS51085"/>
    </source>
</evidence>
<dbReference type="CDD" id="cd00207">
    <property type="entry name" value="fer2"/>
    <property type="match status" value="1"/>
</dbReference>
<dbReference type="PROSITE" id="PS00197">
    <property type="entry name" value="2FE2S_FER_1"/>
    <property type="match status" value="1"/>
</dbReference>
<sequence length="352" mass="38094">MTDLTPHSTRSAILTVSEVIDETADARSIVFDIPDTHTDKFVDYLPGQFLTLRIPSDQTGSVARCYSLSSAVRHDSLPKVTVKRTPDGYGSNWICDHLAAGVQIEALPPSGVFTPSNIHAPMLLIAAGSGVTPVMSILKTAIADGTGPVTFFYANRSENDVIFAAELRDLQDRHPGRLTVVHWIETIQGLPTEKKLATVFAPMARTHTAYVCGPGPFMDAVHAGLHKAKFDHHNVHTEIYNSLAGDPFEDVELGEVSEEEAAAAAEVEVELDGETHQMSWPRSRTLVDIMLDAGLDAPYSCKEGECGSCACTLVEGTVDMEVTGALDPDDIEDGYILGCQARPTSDKLRIEF</sequence>
<keyword evidence="4" id="KW-0479">Metal-binding</keyword>
<dbReference type="PANTHER" id="PTHR47354">
    <property type="entry name" value="NADH OXIDOREDUCTASE HCR"/>
    <property type="match status" value="1"/>
</dbReference>
<gene>
    <name evidence="11" type="ORF">L5G33_15135</name>
</gene>
<dbReference type="Gene3D" id="3.40.50.80">
    <property type="entry name" value="Nucleotide-binding domain of ferredoxin-NADP reductase (FNR) module"/>
    <property type="match status" value="1"/>
</dbReference>
<dbReference type="InterPro" id="IPR012675">
    <property type="entry name" value="Beta-grasp_dom_sf"/>
</dbReference>